<dbReference type="Proteomes" id="UP000245383">
    <property type="component" value="Unassembled WGS sequence"/>
</dbReference>
<evidence type="ECO:0000313" key="3">
    <source>
        <dbReference type="Proteomes" id="UP000245383"/>
    </source>
</evidence>
<dbReference type="EMBL" id="MBFR01000350">
    <property type="protein sequence ID" value="PVU88961.1"/>
    <property type="molecule type" value="Genomic_DNA"/>
</dbReference>
<protein>
    <submittedName>
        <fullName evidence="2">Uncharacterized protein</fullName>
    </submittedName>
</protein>
<gene>
    <name evidence="2" type="ORF">BB561_005635</name>
</gene>
<evidence type="ECO:0000256" key="1">
    <source>
        <dbReference type="SAM" id="MobiDB-lite"/>
    </source>
</evidence>
<comment type="caution">
    <text evidence="2">The sequence shown here is derived from an EMBL/GenBank/DDBJ whole genome shotgun (WGS) entry which is preliminary data.</text>
</comment>
<sequence length="65" mass="7198">MSNSEPGIPSWIKTEKSYSSDSDVPMSGRVVGTGLLIKPKMPYWIAMMDSSAVVPQKKFIFSLVF</sequence>
<accession>A0A2T9Y9E8</accession>
<feature type="region of interest" description="Disordered" evidence="1">
    <location>
        <begin position="1"/>
        <end position="24"/>
    </location>
</feature>
<keyword evidence="3" id="KW-1185">Reference proteome</keyword>
<organism evidence="2 3">
    <name type="scientific">Smittium simulii</name>
    <dbReference type="NCBI Taxonomy" id="133385"/>
    <lineage>
        <taxon>Eukaryota</taxon>
        <taxon>Fungi</taxon>
        <taxon>Fungi incertae sedis</taxon>
        <taxon>Zoopagomycota</taxon>
        <taxon>Kickxellomycotina</taxon>
        <taxon>Harpellomycetes</taxon>
        <taxon>Harpellales</taxon>
        <taxon>Legeriomycetaceae</taxon>
        <taxon>Smittium</taxon>
    </lineage>
</organism>
<proteinExistence type="predicted"/>
<evidence type="ECO:0000313" key="2">
    <source>
        <dbReference type="EMBL" id="PVU88961.1"/>
    </source>
</evidence>
<dbReference type="AlphaFoldDB" id="A0A2T9Y9E8"/>
<name>A0A2T9Y9E8_9FUNG</name>
<reference evidence="2 3" key="1">
    <citation type="journal article" date="2018" name="MBio">
        <title>Comparative Genomics Reveals the Core Gene Toolbox for the Fungus-Insect Symbiosis.</title>
        <authorList>
            <person name="Wang Y."/>
            <person name="Stata M."/>
            <person name="Wang W."/>
            <person name="Stajich J.E."/>
            <person name="White M.M."/>
            <person name="Moncalvo J.M."/>
        </authorList>
    </citation>
    <scope>NUCLEOTIDE SEQUENCE [LARGE SCALE GENOMIC DNA]</scope>
    <source>
        <strain evidence="2 3">SWE-8-4</strain>
    </source>
</reference>